<gene>
    <name evidence="1" type="ORF">S01H1_12423</name>
</gene>
<proteinExistence type="predicted"/>
<evidence type="ECO:0000313" key="1">
    <source>
        <dbReference type="EMBL" id="GAF68200.1"/>
    </source>
</evidence>
<accession>X0SWL8</accession>
<comment type="caution">
    <text evidence="1">The sequence shown here is derived from an EMBL/GenBank/DDBJ whole genome shotgun (WGS) entry which is preliminary data.</text>
</comment>
<protein>
    <submittedName>
        <fullName evidence="1">Uncharacterized protein</fullName>
    </submittedName>
</protein>
<sequence>MTTKSKETWKPRSRVIKHTGPNDYSEVAKFKVTSLFKEKMADDSAVIVNCFIRRMIRKSKEI</sequence>
<dbReference type="EMBL" id="BARS01006376">
    <property type="protein sequence ID" value="GAF68200.1"/>
    <property type="molecule type" value="Genomic_DNA"/>
</dbReference>
<dbReference type="AlphaFoldDB" id="X0SWL8"/>
<reference evidence="1" key="1">
    <citation type="journal article" date="2014" name="Front. Microbiol.">
        <title>High frequency of phylogenetically diverse reductive dehalogenase-homologous genes in deep subseafloor sedimentary metagenomes.</title>
        <authorList>
            <person name="Kawai M."/>
            <person name="Futagami T."/>
            <person name="Toyoda A."/>
            <person name="Takaki Y."/>
            <person name="Nishi S."/>
            <person name="Hori S."/>
            <person name="Arai W."/>
            <person name="Tsubouchi T."/>
            <person name="Morono Y."/>
            <person name="Uchiyama I."/>
            <person name="Ito T."/>
            <person name="Fujiyama A."/>
            <person name="Inagaki F."/>
            <person name="Takami H."/>
        </authorList>
    </citation>
    <scope>NUCLEOTIDE SEQUENCE</scope>
    <source>
        <strain evidence="1">Expedition CK06-06</strain>
    </source>
</reference>
<name>X0SWL8_9ZZZZ</name>
<organism evidence="1">
    <name type="scientific">marine sediment metagenome</name>
    <dbReference type="NCBI Taxonomy" id="412755"/>
    <lineage>
        <taxon>unclassified sequences</taxon>
        <taxon>metagenomes</taxon>
        <taxon>ecological metagenomes</taxon>
    </lineage>
</organism>